<dbReference type="AlphaFoldDB" id="A0A1I4SHV2"/>
<dbReference type="InterPro" id="IPR011006">
    <property type="entry name" value="CheY-like_superfamily"/>
</dbReference>
<dbReference type="STRING" id="39841.SAMN05660836_00972"/>
<evidence type="ECO:0000256" key="1">
    <source>
        <dbReference type="ARBA" id="ARBA00022553"/>
    </source>
</evidence>
<dbReference type="Proteomes" id="UP000199611">
    <property type="component" value="Unassembled WGS sequence"/>
</dbReference>
<gene>
    <name evidence="5" type="ORF">SAMN05660836_00972</name>
</gene>
<protein>
    <submittedName>
        <fullName evidence="5">Response regulator receiver domain-containing protein</fullName>
    </submittedName>
</protein>
<dbReference type="SUPFAM" id="SSF52172">
    <property type="entry name" value="CheY-like"/>
    <property type="match status" value="1"/>
</dbReference>
<accession>A0A1I4SHV2</accession>
<reference evidence="5 6" key="1">
    <citation type="submission" date="2016-10" db="EMBL/GenBank/DDBJ databases">
        <authorList>
            <person name="de Groot N.N."/>
        </authorList>
    </citation>
    <scope>NUCLEOTIDE SEQUENCE [LARGE SCALE GENOMIC DNA]</scope>
    <source>
        <strain evidence="5 6">DSM 9990</strain>
    </source>
</reference>
<dbReference type="Pfam" id="PF00072">
    <property type="entry name" value="Response_reg"/>
    <property type="match status" value="1"/>
</dbReference>
<feature type="domain" description="Response regulatory" evidence="4">
    <location>
        <begin position="9"/>
        <end position="123"/>
    </location>
</feature>
<sequence>MVEDRNNGRILIVDDEVGYTDVLSRRLKKRGFHVECASSGKEALNKLRSGSFDVVVLDLKMEDLNGLEVLRIFRIMEPSMPVIMLTGHGSEEAARAGKELGAFDYLGKPCDFDTLLQVIKKALSHRKGGEA</sequence>
<keyword evidence="1 3" id="KW-0597">Phosphoprotein</keyword>
<evidence type="ECO:0000313" key="6">
    <source>
        <dbReference type="Proteomes" id="UP000199611"/>
    </source>
</evidence>
<evidence type="ECO:0000259" key="4">
    <source>
        <dbReference type="PROSITE" id="PS50110"/>
    </source>
</evidence>
<dbReference type="GO" id="GO:0000160">
    <property type="term" value="P:phosphorelay signal transduction system"/>
    <property type="evidence" value="ECO:0007669"/>
    <property type="project" value="UniProtKB-KW"/>
</dbReference>
<evidence type="ECO:0000256" key="3">
    <source>
        <dbReference type="PROSITE-ProRule" id="PRU00169"/>
    </source>
</evidence>
<dbReference type="PANTHER" id="PTHR44591:SF14">
    <property type="entry name" value="PROTEIN PILG"/>
    <property type="match status" value="1"/>
</dbReference>
<dbReference type="Gene3D" id="3.40.50.2300">
    <property type="match status" value="1"/>
</dbReference>
<dbReference type="PANTHER" id="PTHR44591">
    <property type="entry name" value="STRESS RESPONSE REGULATOR PROTEIN 1"/>
    <property type="match status" value="1"/>
</dbReference>
<proteinExistence type="predicted"/>
<organism evidence="5 6">
    <name type="scientific">Thermodesulforhabdus norvegica</name>
    <dbReference type="NCBI Taxonomy" id="39841"/>
    <lineage>
        <taxon>Bacteria</taxon>
        <taxon>Pseudomonadati</taxon>
        <taxon>Thermodesulfobacteriota</taxon>
        <taxon>Syntrophobacteria</taxon>
        <taxon>Syntrophobacterales</taxon>
        <taxon>Thermodesulforhabdaceae</taxon>
        <taxon>Thermodesulforhabdus</taxon>
    </lineage>
</organism>
<evidence type="ECO:0000313" key="5">
    <source>
        <dbReference type="EMBL" id="SFM64012.1"/>
    </source>
</evidence>
<dbReference type="InterPro" id="IPR001789">
    <property type="entry name" value="Sig_transdc_resp-reg_receiver"/>
</dbReference>
<dbReference type="SMART" id="SM00448">
    <property type="entry name" value="REC"/>
    <property type="match status" value="1"/>
</dbReference>
<evidence type="ECO:0000256" key="2">
    <source>
        <dbReference type="ARBA" id="ARBA00023012"/>
    </source>
</evidence>
<dbReference type="PROSITE" id="PS50110">
    <property type="entry name" value="RESPONSE_REGULATORY"/>
    <property type="match status" value="1"/>
</dbReference>
<dbReference type="InterPro" id="IPR050595">
    <property type="entry name" value="Bact_response_regulator"/>
</dbReference>
<feature type="modified residue" description="4-aspartylphosphate" evidence="3">
    <location>
        <position position="58"/>
    </location>
</feature>
<keyword evidence="6" id="KW-1185">Reference proteome</keyword>
<name>A0A1I4SHV2_9BACT</name>
<dbReference type="RefSeq" id="WP_218148811.1">
    <property type="nucleotide sequence ID" value="NZ_FOUU01000002.1"/>
</dbReference>
<keyword evidence="2" id="KW-0902">Two-component regulatory system</keyword>
<dbReference type="EMBL" id="FOUU01000002">
    <property type="protein sequence ID" value="SFM64012.1"/>
    <property type="molecule type" value="Genomic_DNA"/>
</dbReference>